<evidence type="ECO:0000313" key="2">
    <source>
        <dbReference type="Proteomes" id="UP000006380"/>
    </source>
</evidence>
<dbReference type="KEGG" id="ccv:CCV52592_1629"/>
<keyword evidence="2" id="KW-1185">Reference proteome</keyword>
<dbReference type="EMBL" id="CP000767">
    <property type="protein sequence ID" value="EAT99389.2"/>
    <property type="molecule type" value="Genomic_DNA"/>
</dbReference>
<accession>A7H115</accession>
<protein>
    <submittedName>
        <fullName evidence="1">Uncharacterized protein</fullName>
    </submittedName>
</protein>
<organism evidence="1 2">
    <name type="scientific">Campylobacter curvus (strain 525.92)</name>
    <dbReference type="NCBI Taxonomy" id="360105"/>
    <lineage>
        <taxon>Bacteria</taxon>
        <taxon>Pseudomonadati</taxon>
        <taxon>Campylobacterota</taxon>
        <taxon>Epsilonproteobacteria</taxon>
        <taxon>Campylobacterales</taxon>
        <taxon>Campylobacteraceae</taxon>
        <taxon>Campylobacter</taxon>
    </lineage>
</organism>
<dbReference type="OrthoDB" id="5352805at2"/>
<sequence length="289" mass="33109">MRAIFMILFLVFGLFGYEIDHENWGKFYKFDGVADGAKFEIYLSYFENEFENFKPSENFQIPPKISGHAFFNGAKFDFDKGKMEQNGTKISALSVQSEWLNLDVKAQGEELAGKIIIKNKAYKATLKQAANYEILALGVQLVQDGKRFDAIVSDYFSAKFSKKYKNELKSQLDTLKQTWLAKDADSASVSQNLEPFYQNDKIKNLCLTKNKTLKICDLISQKTQKKIKLNQIFKDLNDENLKQIFAKFDVKTDIIFTLSPIGLTFYDEGEKSVPLDAIKPFLSENFGLF</sequence>
<dbReference type="RefSeq" id="WP_011992856.1">
    <property type="nucleotide sequence ID" value="NC_009715.2"/>
</dbReference>
<proteinExistence type="predicted"/>
<dbReference type="AlphaFoldDB" id="A7H115"/>
<dbReference type="Proteomes" id="UP000006380">
    <property type="component" value="Chromosome"/>
</dbReference>
<dbReference type="HOGENOM" id="CLU_978904_0_0_7"/>
<gene>
    <name evidence="1" type="ORF">CCV52592_1629</name>
</gene>
<evidence type="ECO:0000313" key="1">
    <source>
        <dbReference type="EMBL" id="EAT99389.2"/>
    </source>
</evidence>
<name>A7H115_CAMC5</name>
<dbReference type="STRING" id="360105.CCV52592_1629"/>
<reference evidence="1" key="1">
    <citation type="submission" date="2016-07" db="EMBL/GenBank/DDBJ databases">
        <title>Comparative genomics of the Campylobacter concisus group.</title>
        <authorList>
            <person name="Miller W.G."/>
            <person name="Yee E."/>
            <person name="Chapman M.H."/>
            <person name="Huynh S."/>
            <person name="Bono J.L."/>
            <person name="On S.L.W."/>
            <person name="StLeger J."/>
            <person name="Foster G."/>
            <person name="Parker C.T."/>
        </authorList>
    </citation>
    <scope>NUCLEOTIDE SEQUENCE</scope>
    <source>
        <strain evidence="1">525.92</strain>
    </source>
</reference>